<dbReference type="Proteomes" id="UP001163336">
    <property type="component" value="Chromosome"/>
</dbReference>
<name>A0ABN6TKN7_9BURK</name>
<accession>A0ABN6TKN7</accession>
<keyword evidence="7" id="KW-0966">Cell projection</keyword>
<evidence type="ECO:0000256" key="5">
    <source>
        <dbReference type="ARBA" id="ARBA00023186"/>
    </source>
</evidence>
<reference evidence="7" key="1">
    <citation type="submission" date="2022-11" db="EMBL/GenBank/DDBJ databases">
        <title>Isolation and characterization of PLA-degrading bacterium Massilia sp. from Antarctic soil.</title>
        <authorList>
            <person name="Sato K."/>
            <person name="Gomez-Fuentes C."/>
            <person name="Ahmad S.A."/>
            <person name="Zulkharnain A."/>
        </authorList>
    </citation>
    <scope>NUCLEOTIDE SEQUENCE</scope>
    <source>
        <strain evidence="7">N-3</strain>
    </source>
</reference>
<keyword evidence="5" id="KW-0143">Chaperone</keyword>
<evidence type="ECO:0000256" key="4">
    <source>
        <dbReference type="ARBA" id="ARBA00022795"/>
    </source>
</evidence>
<dbReference type="PANTHER" id="PTHR34773">
    <property type="entry name" value="FLAGELLAR SECRETION CHAPERONE FLIS"/>
    <property type="match status" value="1"/>
</dbReference>
<evidence type="ECO:0000256" key="2">
    <source>
        <dbReference type="ARBA" id="ARBA00008787"/>
    </source>
</evidence>
<keyword evidence="7" id="KW-0969">Cilium</keyword>
<evidence type="ECO:0000313" key="7">
    <source>
        <dbReference type="EMBL" id="BDT60559.1"/>
    </source>
</evidence>
<comment type="similarity">
    <text evidence="2 6">Belongs to the FliS family.</text>
</comment>
<evidence type="ECO:0000256" key="1">
    <source>
        <dbReference type="ARBA" id="ARBA00004514"/>
    </source>
</evidence>
<keyword evidence="7" id="KW-0282">Flagellum</keyword>
<proteinExistence type="inferred from homology"/>
<dbReference type="EMBL" id="AP026966">
    <property type="protein sequence ID" value="BDT60559.1"/>
    <property type="molecule type" value="Genomic_DNA"/>
</dbReference>
<keyword evidence="3 6" id="KW-0963">Cytoplasm</keyword>
<dbReference type="InterPro" id="IPR003713">
    <property type="entry name" value="FliS"/>
</dbReference>
<dbReference type="PIRSF" id="PIRSF039090">
    <property type="entry name" value="Flis"/>
    <property type="match status" value="1"/>
</dbReference>
<keyword evidence="8" id="KW-1185">Reference proteome</keyword>
<evidence type="ECO:0000256" key="3">
    <source>
        <dbReference type="ARBA" id="ARBA00022490"/>
    </source>
</evidence>
<evidence type="ECO:0000256" key="6">
    <source>
        <dbReference type="PIRNR" id="PIRNR039090"/>
    </source>
</evidence>
<dbReference type="InterPro" id="IPR036584">
    <property type="entry name" value="FliS_sf"/>
</dbReference>
<protein>
    <recommendedName>
        <fullName evidence="6">Flagellar secretion chaperone FliS</fullName>
    </recommendedName>
</protein>
<evidence type="ECO:0000313" key="8">
    <source>
        <dbReference type="Proteomes" id="UP001163336"/>
    </source>
</evidence>
<dbReference type="CDD" id="cd16098">
    <property type="entry name" value="FliS"/>
    <property type="match status" value="1"/>
</dbReference>
<dbReference type="RefSeq" id="WP_281909773.1">
    <property type="nucleotide sequence ID" value="NZ_AP026966.1"/>
</dbReference>
<keyword evidence="4 6" id="KW-1005">Bacterial flagellum biogenesis</keyword>
<sequence>MFGSSSGGARAYAKVGLETGVAAANPHQLIIMLFDGAIVAVKAALVHMDARDTEKKGIAISKAITIINEGMRASLDKKAGGAIAENLDALYHYMVSRLLQANLNNDPALLNEVLALLAELRDAWDAIGGTRPGSGAQLHSVTAQP</sequence>
<dbReference type="Pfam" id="PF02561">
    <property type="entry name" value="FliS"/>
    <property type="match status" value="1"/>
</dbReference>
<gene>
    <name evidence="7" type="primary">fliS</name>
    <name evidence="7" type="ORF">MasN3_40530</name>
</gene>
<comment type="subcellular location">
    <subcellularLocation>
        <location evidence="1 6">Cytoplasm</location>
        <location evidence="1 6">Cytosol</location>
    </subcellularLocation>
</comment>
<dbReference type="SUPFAM" id="SSF101116">
    <property type="entry name" value="Flagellar export chaperone FliS"/>
    <property type="match status" value="1"/>
</dbReference>
<dbReference type="Gene3D" id="1.20.120.340">
    <property type="entry name" value="Flagellar protein FliS"/>
    <property type="match status" value="1"/>
</dbReference>
<dbReference type="NCBIfam" id="TIGR00208">
    <property type="entry name" value="fliS"/>
    <property type="match status" value="1"/>
</dbReference>
<organism evidence="7 8">
    <name type="scientific">Massilia varians</name>
    <dbReference type="NCBI Taxonomy" id="457921"/>
    <lineage>
        <taxon>Bacteria</taxon>
        <taxon>Pseudomonadati</taxon>
        <taxon>Pseudomonadota</taxon>
        <taxon>Betaproteobacteria</taxon>
        <taxon>Burkholderiales</taxon>
        <taxon>Oxalobacteraceae</taxon>
        <taxon>Telluria group</taxon>
        <taxon>Massilia</taxon>
    </lineage>
</organism>
<dbReference type="PANTHER" id="PTHR34773:SF1">
    <property type="entry name" value="FLAGELLAR SECRETION CHAPERONE FLIS"/>
    <property type="match status" value="1"/>
</dbReference>